<protein>
    <recommendedName>
        <fullName evidence="3">SPP1 family phage portal protein</fullName>
    </recommendedName>
</protein>
<gene>
    <name evidence="1" type="ORF">HMPREF1062_03987</name>
</gene>
<reference evidence="1 2" key="1">
    <citation type="submission" date="2012-02" db="EMBL/GenBank/DDBJ databases">
        <title>The Genome Sequence of Bacteroides cellulosilyticus CL02T12C19.</title>
        <authorList>
            <consortium name="The Broad Institute Genome Sequencing Platform"/>
            <person name="Earl A."/>
            <person name="Ward D."/>
            <person name="Feldgarden M."/>
            <person name="Gevers D."/>
            <person name="Zitomersky N.L."/>
            <person name="Coyne M.J."/>
            <person name="Comstock L.E."/>
            <person name="Young S.K."/>
            <person name="Zeng Q."/>
            <person name="Gargeya S."/>
            <person name="Fitzgerald M."/>
            <person name="Haas B."/>
            <person name="Abouelleil A."/>
            <person name="Alvarado L."/>
            <person name="Arachchi H.M."/>
            <person name="Berlin A."/>
            <person name="Chapman S.B."/>
            <person name="Gearin G."/>
            <person name="Goldberg J."/>
            <person name="Griggs A."/>
            <person name="Gujja S."/>
            <person name="Hansen M."/>
            <person name="Heiman D."/>
            <person name="Howarth C."/>
            <person name="Larimer J."/>
            <person name="Lui A."/>
            <person name="MacDonald P.J.P."/>
            <person name="McCowen C."/>
            <person name="Montmayeur A."/>
            <person name="Murphy C."/>
            <person name="Neiman D."/>
            <person name="Pearson M."/>
            <person name="Priest M."/>
            <person name="Roberts A."/>
            <person name="Saif S."/>
            <person name="Shea T."/>
            <person name="Sisk P."/>
            <person name="Stolte C."/>
            <person name="Sykes S."/>
            <person name="Wortman J."/>
            <person name="Nusbaum C."/>
            <person name="Birren B."/>
        </authorList>
    </citation>
    <scope>NUCLEOTIDE SEQUENCE [LARGE SCALE GENOMIC DNA]</scope>
    <source>
        <strain evidence="1 2">CL02T12C19</strain>
    </source>
</reference>
<dbReference type="PATRIC" id="fig|997874.3.peg.4087"/>
<dbReference type="Proteomes" id="UP000003741">
    <property type="component" value="Unassembled WGS sequence"/>
</dbReference>
<keyword evidence="2" id="KW-1185">Reference proteome</keyword>
<dbReference type="HOGENOM" id="CLU_547080_0_0_10"/>
<dbReference type="Pfam" id="PF05133">
    <property type="entry name" value="SPP1_portal"/>
    <property type="match status" value="1"/>
</dbReference>
<evidence type="ECO:0000313" key="1">
    <source>
        <dbReference type="EMBL" id="EIY26794.1"/>
    </source>
</evidence>
<comment type="caution">
    <text evidence="1">The sequence shown here is derived from an EMBL/GenBank/DDBJ whole genome shotgun (WGS) entry which is preliminary data.</text>
</comment>
<dbReference type="RefSeq" id="WP_007218166.1">
    <property type="nucleotide sequence ID" value="NZ_JH724088.1"/>
</dbReference>
<dbReference type="EMBL" id="AGXG01000088">
    <property type="protein sequence ID" value="EIY26794.1"/>
    <property type="molecule type" value="Genomic_DNA"/>
</dbReference>
<organism evidence="1 2">
    <name type="scientific">Bacteroides cellulosilyticus CL02T12C19</name>
    <dbReference type="NCBI Taxonomy" id="997874"/>
    <lineage>
        <taxon>Bacteria</taxon>
        <taxon>Pseudomonadati</taxon>
        <taxon>Bacteroidota</taxon>
        <taxon>Bacteroidia</taxon>
        <taxon>Bacteroidales</taxon>
        <taxon>Bacteroidaceae</taxon>
        <taxon>Bacteroides</taxon>
    </lineage>
</organism>
<dbReference type="InterPro" id="IPR021145">
    <property type="entry name" value="Portal_protein_SPP1_Gp6-like"/>
</dbReference>
<evidence type="ECO:0008006" key="3">
    <source>
        <dbReference type="Google" id="ProtNLM"/>
    </source>
</evidence>
<dbReference type="OrthoDB" id="1031465at2"/>
<evidence type="ECO:0000313" key="2">
    <source>
        <dbReference type="Proteomes" id="UP000003741"/>
    </source>
</evidence>
<name>I9F1S2_9BACE</name>
<accession>I9F1S2</accession>
<proteinExistence type="predicted"/>
<sequence>MIKNEVLTKKPFTRVTPTGYLNGKTTSDLSIASYYNNKIEYQILSQADFIREFYPSGHKINSPAFYPNRIKFEEDENGNKRFFEEKVMRVAFPFQMIITIQQLVHLCGNDIHHELTAAQVDDKLKESFLEFQKGWLDKNMEITFYEFAKSVKITGDGAVVFYMDKGEVGTKVLSFFDGDILYPHTNSITGKMEYFARQYSDYDSEGKELVSWVELWDNKYLYRYRQTKAGFKGAVNKLKEIFGIDGYELDSKELHQFEECPVVYLRDKHGACWSFSQSNIDDFELAVSHLCQNNMAYAFPIMLLKGEDVEIKGDMYGAVKAITMGKEDDAGFMNRPESSQSFELQFNTLLKMIFMGSFTVMPPEVKSGDLPGVAIKLIYSPSLEKAMIDCKEFDSSIDTMKRLFIYGYGIERKMSTPFANMKVLSWAEPYVHQNAAELISNLVQAVGGGFLSKESASELSGYGRNNEWDRIMREKKEEQSADLLYQLKSQQQTAKISEENKDETTNE</sequence>
<dbReference type="AlphaFoldDB" id="I9F1S2"/>